<dbReference type="InterPro" id="IPR025489">
    <property type="entry name" value="DUF4381"/>
</dbReference>
<reference evidence="3" key="1">
    <citation type="journal article" date="2019" name="Int. J. Syst. Evol. Microbiol.">
        <title>The Global Catalogue of Microorganisms (GCM) 10K type strain sequencing project: providing services to taxonomists for standard genome sequencing and annotation.</title>
        <authorList>
            <consortium name="The Broad Institute Genomics Platform"/>
            <consortium name="The Broad Institute Genome Sequencing Center for Infectious Disease"/>
            <person name="Wu L."/>
            <person name="Ma J."/>
        </authorList>
    </citation>
    <scope>NUCLEOTIDE SEQUENCE [LARGE SCALE GENOMIC DNA]</scope>
    <source>
        <strain evidence="3">JCM 18204</strain>
    </source>
</reference>
<evidence type="ECO:0008006" key="4">
    <source>
        <dbReference type="Google" id="ProtNLM"/>
    </source>
</evidence>
<accession>A0ABP9BIE9</accession>
<sequence>MSLQSPAPAAGADPLPLLEPHLPPPPPFWPPAPGWWLVAALLAIALIAFAVRRHRQQRRVREFQRFFDASIDAVEGAPARIAMMSELLRRAARRRDPAADRLGGDDWLRFLDAGQSIPAFSAGVGRSLLEGGFRRDVGEQEYAALREIVRGRFVELMRHEGPRRSWRRPSTWWPSHSARRRA</sequence>
<proteinExistence type="predicted"/>
<keyword evidence="3" id="KW-1185">Reference proteome</keyword>
<feature type="transmembrane region" description="Helical" evidence="1">
    <location>
        <begin position="34"/>
        <end position="51"/>
    </location>
</feature>
<organism evidence="2 3">
    <name type="scientific">Lysobacter hankyongensis</name>
    <dbReference type="NCBI Taxonomy" id="1176535"/>
    <lineage>
        <taxon>Bacteria</taxon>
        <taxon>Pseudomonadati</taxon>
        <taxon>Pseudomonadota</taxon>
        <taxon>Gammaproteobacteria</taxon>
        <taxon>Lysobacterales</taxon>
        <taxon>Lysobacteraceae</taxon>
        <taxon>Lysobacter</taxon>
    </lineage>
</organism>
<keyword evidence="1" id="KW-0472">Membrane</keyword>
<evidence type="ECO:0000313" key="2">
    <source>
        <dbReference type="EMBL" id="GAA4794947.1"/>
    </source>
</evidence>
<protein>
    <recommendedName>
        <fullName evidence="4">DUF4381 domain-containing protein</fullName>
    </recommendedName>
</protein>
<evidence type="ECO:0000313" key="3">
    <source>
        <dbReference type="Proteomes" id="UP001499959"/>
    </source>
</evidence>
<evidence type="ECO:0000256" key="1">
    <source>
        <dbReference type="SAM" id="Phobius"/>
    </source>
</evidence>
<name>A0ABP9BIE9_9GAMM</name>
<gene>
    <name evidence="2" type="ORF">GCM10023307_20760</name>
</gene>
<keyword evidence="1" id="KW-0812">Transmembrane</keyword>
<dbReference type="EMBL" id="BAABJE010000010">
    <property type="protein sequence ID" value="GAA4794947.1"/>
    <property type="molecule type" value="Genomic_DNA"/>
</dbReference>
<dbReference type="Pfam" id="PF14316">
    <property type="entry name" value="DUF4381"/>
    <property type="match status" value="1"/>
</dbReference>
<comment type="caution">
    <text evidence="2">The sequence shown here is derived from an EMBL/GenBank/DDBJ whole genome shotgun (WGS) entry which is preliminary data.</text>
</comment>
<dbReference type="RefSeq" id="WP_345303253.1">
    <property type="nucleotide sequence ID" value="NZ_BAABJE010000010.1"/>
</dbReference>
<keyword evidence="1" id="KW-1133">Transmembrane helix</keyword>
<dbReference type="Proteomes" id="UP001499959">
    <property type="component" value="Unassembled WGS sequence"/>
</dbReference>